<comment type="similarity">
    <text evidence="2">Belongs to the GSP F family.</text>
</comment>
<sequence length="357" mass="42214">MKRFSKDILKYPFVTSKKLSTKEQLTLLYRLNILLEHGFTLIECFTFLNMHIQYKQKETAKDIIHLIENGASCYSILKFLDFPRTIIMQIYFSEKYGQLTENLKDAYEFLKRKNETKQKLIKTIQYPLILIFVFMMMLFGINHFILPEFQQIYSTMDIHLSPTLKILNNLIQHFPLIILSLLILISIMSISAYLVYRKLTIKQRLIFILKIPIISKYFKLFKTYQVANELSLFFRNGIVLQQISKIYTEQNVDLFLKYIGNYTIDHIQRGLSLPEIFKSIGCFENDLIQFIEQGEKSGKLEVELTIYTQILLSQIETKMNKQIRLIQPVIFLLLGLLIVSLYLVIMLPMFDMMQSIK</sequence>
<comment type="caution">
    <text evidence="9">The sequence shown here is derived from an EMBL/GenBank/DDBJ whole genome shotgun (WGS) entry which is preliminary data.</text>
</comment>
<dbReference type="InterPro" id="IPR018076">
    <property type="entry name" value="T2SS_GspF_dom"/>
</dbReference>
<protein>
    <submittedName>
        <fullName evidence="9">Competence type IV pilus assembly protein ComGB</fullName>
    </submittedName>
</protein>
<evidence type="ECO:0000256" key="2">
    <source>
        <dbReference type="ARBA" id="ARBA00005745"/>
    </source>
</evidence>
<evidence type="ECO:0000313" key="10">
    <source>
        <dbReference type="Proteomes" id="UP001380601"/>
    </source>
</evidence>
<keyword evidence="4 7" id="KW-0812">Transmembrane</keyword>
<organism evidence="9 10">
    <name type="scientific">Staphylococcus debuckii</name>
    <dbReference type="NCBI Taxonomy" id="2044912"/>
    <lineage>
        <taxon>Bacteria</taxon>
        <taxon>Bacillati</taxon>
        <taxon>Bacillota</taxon>
        <taxon>Bacilli</taxon>
        <taxon>Bacillales</taxon>
        <taxon>Staphylococcaceae</taxon>
        <taxon>Staphylococcus</taxon>
    </lineage>
</organism>
<feature type="domain" description="Type II secretion system protein GspF" evidence="8">
    <location>
        <begin position="29"/>
        <end position="147"/>
    </location>
</feature>
<reference evidence="9 10" key="1">
    <citation type="submission" date="2024-04" db="EMBL/GenBank/DDBJ databases">
        <title>Staphylococcus debuckii a clinical isolate.</title>
        <authorList>
            <person name="Magnan C."/>
            <person name="Plumet L."/>
            <person name="Morsli M."/>
            <person name="Molle V."/>
            <person name="Lavigne J.-P."/>
        </authorList>
    </citation>
    <scope>NUCLEOTIDE SEQUENCE [LARGE SCALE GENOMIC DNA]</scope>
    <source>
        <strain evidence="9 10">NSD001</strain>
    </source>
</reference>
<feature type="transmembrane region" description="Helical" evidence="7">
    <location>
        <begin position="174"/>
        <end position="196"/>
    </location>
</feature>
<name>A0ABU9EZF2_9STAP</name>
<feature type="transmembrane region" description="Helical" evidence="7">
    <location>
        <begin position="329"/>
        <end position="350"/>
    </location>
</feature>
<dbReference type="PANTHER" id="PTHR30012:SF0">
    <property type="entry name" value="TYPE II SECRETION SYSTEM PROTEIN F-RELATED"/>
    <property type="match status" value="1"/>
</dbReference>
<evidence type="ECO:0000256" key="7">
    <source>
        <dbReference type="SAM" id="Phobius"/>
    </source>
</evidence>
<comment type="subcellular location">
    <subcellularLocation>
        <location evidence="1">Cell membrane</location>
        <topology evidence="1">Multi-pass membrane protein</topology>
    </subcellularLocation>
</comment>
<dbReference type="InterPro" id="IPR042094">
    <property type="entry name" value="T2SS_GspF_sf"/>
</dbReference>
<feature type="domain" description="Type II secretion system protein GspF" evidence="8">
    <location>
        <begin position="228"/>
        <end position="348"/>
    </location>
</feature>
<dbReference type="Proteomes" id="UP001380601">
    <property type="component" value="Unassembled WGS sequence"/>
</dbReference>
<keyword evidence="10" id="KW-1185">Reference proteome</keyword>
<dbReference type="RefSeq" id="WP_123144792.1">
    <property type="nucleotide sequence ID" value="NZ_CP033460.1"/>
</dbReference>
<dbReference type="Gene3D" id="1.20.81.30">
    <property type="entry name" value="Type II secretion system (T2SS), domain F"/>
    <property type="match status" value="2"/>
</dbReference>
<dbReference type="NCBIfam" id="NF041012">
    <property type="entry name" value="T4P_ComGB"/>
    <property type="match status" value="1"/>
</dbReference>
<dbReference type="PANTHER" id="PTHR30012">
    <property type="entry name" value="GENERAL SECRETION PATHWAY PROTEIN"/>
    <property type="match status" value="1"/>
</dbReference>
<dbReference type="Pfam" id="PF00482">
    <property type="entry name" value="T2SSF"/>
    <property type="match status" value="2"/>
</dbReference>
<keyword evidence="6 7" id="KW-0472">Membrane</keyword>
<keyword evidence="5 7" id="KW-1133">Transmembrane helix</keyword>
<evidence type="ECO:0000256" key="1">
    <source>
        <dbReference type="ARBA" id="ARBA00004651"/>
    </source>
</evidence>
<evidence type="ECO:0000256" key="3">
    <source>
        <dbReference type="ARBA" id="ARBA00022475"/>
    </source>
</evidence>
<dbReference type="PRINTS" id="PR00812">
    <property type="entry name" value="BCTERIALGSPF"/>
</dbReference>
<keyword evidence="3" id="KW-1003">Cell membrane</keyword>
<accession>A0ABU9EZF2</accession>
<dbReference type="InterPro" id="IPR047692">
    <property type="entry name" value="T4P_ComGB"/>
</dbReference>
<gene>
    <name evidence="9" type="primary">comGB</name>
    <name evidence="9" type="ORF">AADA34_09195</name>
</gene>
<evidence type="ECO:0000256" key="6">
    <source>
        <dbReference type="ARBA" id="ARBA00023136"/>
    </source>
</evidence>
<dbReference type="EMBL" id="JBBWSC010000010">
    <property type="protein sequence ID" value="MEL0538883.1"/>
    <property type="molecule type" value="Genomic_DNA"/>
</dbReference>
<evidence type="ECO:0000313" key="9">
    <source>
        <dbReference type="EMBL" id="MEL0538883.1"/>
    </source>
</evidence>
<dbReference type="InterPro" id="IPR003004">
    <property type="entry name" value="GspF/PilC"/>
</dbReference>
<proteinExistence type="inferred from homology"/>
<evidence type="ECO:0000256" key="5">
    <source>
        <dbReference type="ARBA" id="ARBA00022989"/>
    </source>
</evidence>
<feature type="transmembrane region" description="Helical" evidence="7">
    <location>
        <begin position="126"/>
        <end position="146"/>
    </location>
</feature>
<evidence type="ECO:0000256" key="4">
    <source>
        <dbReference type="ARBA" id="ARBA00022692"/>
    </source>
</evidence>
<evidence type="ECO:0000259" key="8">
    <source>
        <dbReference type="Pfam" id="PF00482"/>
    </source>
</evidence>